<proteinExistence type="predicted"/>
<dbReference type="Pfam" id="PF00047">
    <property type="entry name" value="ig"/>
    <property type="match status" value="1"/>
</dbReference>
<evidence type="ECO:0000313" key="6">
    <source>
        <dbReference type="Proteomes" id="UP000472276"/>
    </source>
</evidence>
<dbReference type="InterPro" id="IPR007110">
    <property type="entry name" value="Ig-like_dom"/>
</dbReference>
<keyword evidence="1" id="KW-0732">Signal</keyword>
<sequence>SFQTIMALPTFVKIRISRSLNVKASPFSSPSSTSLVLSPGNSLTLMCGVTADNLPALSLEVSWLADGREIITMDRSGVVISNTSSSGAQGKKGEASLERTEAGDYRLAVRGVSNENGGNYTCRIRTFINQEGRRWYMTAEKTSNPVTVKVSEISECFPQCFFLFVATLYVSSSYKVSNE</sequence>
<organism evidence="5 6">
    <name type="scientific">Oreochromis aureus</name>
    <name type="common">Israeli tilapia</name>
    <name type="synonym">Chromis aureus</name>
    <dbReference type="NCBI Taxonomy" id="47969"/>
    <lineage>
        <taxon>Eukaryota</taxon>
        <taxon>Metazoa</taxon>
        <taxon>Chordata</taxon>
        <taxon>Craniata</taxon>
        <taxon>Vertebrata</taxon>
        <taxon>Euteleostomi</taxon>
        <taxon>Actinopterygii</taxon>
        <taxon>Neopterygii</taxon>
        <taxon>Teleostei</taxon>
        <taxon>Neoteleostei</taxon>
        <taxon>Acanthomorphata</taxon>
        <taxon>Ovalentaria</taxon>
        <taxon>Cichlomorphae</taxon>
        <taxon>Cichliformes</taxon>
        <taxon>Cichlidae</taxon>
        <taxon>African cichlids</taxon>
        <taxon>Pseudocrenilabrinae</taxon>
        <taxon>Oreochromini</taxon>
        <taxon>Oreochromis</taxon>
    </lineage>
</organism>
<dbReference type="GO" id="GO:0016020">
    <property type="term" value="C:membrane"/>
    <property type="evidence" value="ECO:0007669"/>
    <property type="project" value="TreeGrafter"/>
</dbReference>
<dbReference type="InterPro" id="IPR003599">
    <property type="entry name" value="Ig_sub"/>
</dbReference>
<evidence type="ECO:0000313" key="5">
    <source>
        <dbReference type="Ensembl" id="ENSOABP00000038785.1"/>
    </source>
</evidence>
<accession>A0A668UG05</accession>
<dbReference type="PROSITE" id="PS50835">
    <property type="entry name" value="IG_LIKE"/>
    <property type="match status" value="1"/>
</dbReference>
<reference evidence="5" key="1">
    <citation type="submission" date="2025-08" db="UniProtKB">
        <authorList>
            <consortium name="Ensembl"/>
        </authorList>
    </citation>
    <scope>IDENTIFICATION</scope>
</reference>
<keyword evidence="3" id="KW-0393">Immunoglobulin domain</keyword>
<name>A0A668UG05_OREAU</name>
<dbReference type="InterPro" id="IPR013783">
    <property type="entry name" value="Ig-like_fold"/>
</dbReference>
<dbReference type="SUPFAM" id="SSF48726">
    <property type="entry name" value="Immunoglobulin"/>
    <property type="match status" value="1"/>
</dbReference>
<dbReference type="Proteomes" id="UP000472276">
    <property type="component" value="Unassembled WGS sequence"/>
</dbReference>
<keyword evidence="2" id="KW-1015">Disulfide bond</keyword>
<feature type="domain" description="Ig-like" evidence="4">
    <location>
        <begin position="26"/>
        <end position="147"/>
    </location>
</feature>
<reference evidence="5" key="2">
    <citation type="submission" date="2025-09" db="UniProtKB">
        <authorList>
            <consortium name="Ensembl"/>
        </authorList>
    </citation>
    <scope>IDENTIFICATION</scope>
</reference>
<evidence type="ECO:0000259" key="4">
    <source>
        <dbReference type="PROSITE" id="PS50835"/>
    </source>
</evidence>
<dbReference type="AlphaFoldDB" id="A0A668UG05"/>
<evidence type="ECO:0000256" key="1">
    <source>
        <dbReference type="ARBA" id="ARBA00022729"/>
    </source>
</evidence>
<protein>
    <recommendedName>
        <fullName evidence="4">Ig-like domain-containing protein</fullName>
    </recommendedName>
</protein>
<keyword evidence="6" id="KW-1185">Reference proteome</keyword>
<dbReference type="InterPro" id="IPR013151">
    <property type="entry name" value="Immunoglobulin_dom"/>
</dbReference>
<evidence type="ECO:0000256" key="2">
    <source>
        <dbReference type="ARBA" id="ARBA00023157"/>
    </source>
</evidence>
<dbReference type="InterPro" id="IPR051102">
    <property type="entry name" value="IgSF_V-set/TM_domain"/>
</dbReference>
<dbReference type="InterPro" id="IPR036179">
    <property type="entry name" value="Ig-like_dom_sf"/>
</dbReference>
<evidence type="ECO:0000256" key="3">
    <source>
        <dbReference type="ARBA" id="ARBA00023319"/>
    </source>
</evidence>
<dbReference type="SMART" id="SM00409">
    <property type="entry name" value="IG"/>
    <property type="match status" value="1"/>
</dbReference>
<dbReference type="Ensembl" id="ENSOABT00000039854.2">
    <property type="protein sequence ID" value="ENSOABP00000038785.1"/>
    <property type="gene ID" value="ENSOABG00000017699.2"/>
</dbReference>
<dbReference type="Gene3D" id="2.60.40.10">
    <property type="entry name" value="Immunoglobulins"/>
    <property type="match status" value="1"/>
</dbReference>
<dbReference type="PANTHER" id="PTHR12207">
    <property type="entry name" value="V-SET AND TRANSMEMBRANE DOMAIN-CONTAINING PROTEIN"/>
    <property type="match status" value="1"/>
</dbReference>